<feature type="domain" description="Rod shape-determining protein MreC beta-barrel core" evidence="7">
    <location>
        <begin position="118"/>
        <end position="264"/>
    </location>
</feature>
<keyword evidence="3 5" id="KW-0133">Cell shape</keyword>
<gene>
    <name evidence="8" type="ORF">COT26_01115</name>
</gene>
<dbReference type="InterPro" id="IPR042175">
    <property type="entry name" value="Cell/Rod_MreC_2"/>
</dbReference>
<evidence type="ECO:0000313" key="8">
    <source>
        <dbReference type="EMBL" id="PIS40853.1"/>
    </source>
</evidence>
<dbReference type="InterPro" id="IPR007221">
    <property type="entry name" value="MreC"/>
</dbReference>
<dbReference type="AlphaFoldDB" id="A0A2H0YSX0"/>
<evidence type="ECO:0000256" key="2">
    <source>
        <dbReference type="ARBA" id="ARBA00013855"/>
    </source>
</evidence>
<keyword evidence="6" id="KW-0175">Coiled coil</keyword>
<dbReference type="Gene3D" id="2.40.10.350">
    <property type="entry name" value="Rod shape-determining protein MreC, domain 2"/>
    <property type="match status" value="1"/>
</dbReference>
<comment type="caution">
    <text evidence="8">The sequence shown here is derived from an EMBL/GenBank/DDBJ whole genome shotgun (WGS) entry which is preliminary data.</text>
</comment>
<dbReference type="EMBL" id="PEXW01000021">
    <property type="protein sequence ID" value="PIS40853.1"/>
    <property type="molecule type" value="Genomic_DNA"/>
</dbReference>
<comment type="function">
    <text evidence="5">Involved in formation and maintenance of cell shape.</text>
</comment>
<dbReference type="PANTHER" id="PTHR34138:SF1">
    <property type="entry name" value="CELL SHAPE-DETERMINING PROTEIN MREC"/>
    <property type="match status" value="1"/>
</dbReference>
<evidence type="ECO:0000256" key="4">
    <source>
        <dbReference type="ARBA" id="ARBA00032089"/>
    </source>
</evidence>
<feature type="coiled-coil region" evidence="6">
    <location>
        <begin position="58"/>
        <end position="109"/>
    </location>
</feature>
<sequence>MSSPRLSLSALTLLLGVVAVFIVLSLTGTLQIFQRISKPVLLPMARFASGTATKVENLFKSQDDLNALNKENQALRERVTALEIQQADLNRQLLEMKILREEQDFLNRRNLKGAPVRVIGRSQTSAQQILLDAGRQQGIKVGSPALAANGVLIGLIYEVSEETSSLKLPSSDGINVAAKVDNETKSPGIINGERGVGIRLNLIPQNEVLKENQTVLTSDLDPNVPSGLIIGTISKIQQTPGALFQSASVIPAIDYDKLNVLMILTNQ</sequence>
<dbReference type="GO" id="GO:0005886">
    <property type="term" value="C:plasma membrane"/>
    <property type="evidence" value="ECO:0007669"/>
    <property type="project" value="TreeGrafter"/>
</dbReference>
<evidence type="ECO:0000259" key="7">
    <source>
        <dbReference type="Pfam" id="PF04085"/>
    </source>
</evidence>
<dbReference type="Gene3D" id="2.40.10.340">
    <property type="entry name" value="Rod shape-determining protein MreC, domain 1"/>
    <property type="match status" value="1"/>
</dbReference>
<accession>A0A2H0YSX0</accession>
<dbReference type="InterPro" id="IPR042177">
    <property type="entry name" value="Cell/Rod_1"/>
</dbReference>
<evidence type="ECO:0000256" key="6">
    <source>
        <dbReference type="SAM" id="Coils"/>
    </source>
</evidence>
<evidence type="ECO:0000256" key="3">
    <source>
        <dbReference type="ARBA" id="ARBA00022960"/>
    </source>
</evidence>
<dbReference type="PANTHER" id="PTHR34138">
    <property type="entry name" value="CELL SHAPE-DETERMINING PROTEIN MREC"/>
    <property type="match status" value="1"/>
</dbReference>
<dbReference type="GO" id="GO:0008360">
    <property type="term" value="P:regulation of cell shape"/>
    <property type="evidence" value="ECO:0007669"/>
    <property type="project" value="UniProtKB-KW"/>
</dbReference>
<dbReference type="InterPro" id="IPR055342">
    <property type="entry name" value="MreC_beta-barrel_core"/>
</dbReference>
<dbReference type="PIRSF" id="PIRSF038471">
    <property type="entry name" value="MreC"/>
    <property type="match status" value="1"/>
</dbReference>
<evidence type="ECO:0000313" key="9">
    <source>
        <dbReference type="Proteomes" id="UP000236845"/>
    </source>
</evidence>
<reference evidence="9" key="1">
    <citation type="submission" date="2017-09" db="EMBL/GenBank/DDBJ databases">
        <title>Depth-based differentiation of microbial function through sediment-hosted aquifers and enrichment of novel symbionts in the deep terrestrial subsurface.</title>
        <authorList>
            <person name="Probst A.J."/>
            <person name="Ladd B."/>
            <person name="Jarett J.K."/>
            <person name="Geller-Mcgrath D.E."/>
            <person name="Sieber C.M.K."/>
            <person name="Emerson J.B."/>
            <person name="Anantharaman K."/>
            <person name="Thomas B.C."/>
            <person name="Malmstrom R."/>
            <person name="Stieglmeier M."/>
            <person name="Klingl A."/>
            <person name="Woyke T."/>
            <person name="Ryan C.M."/>
            <person name="Banfield J.F."/>
        </authorList>
    </citation>
    <scope>NUCLEOTIDE SEQUENCE [LARGE SCALE GENOMIC DNA]</scope>
</reference>
<name>A0A2H0YSX0_9BACT</name>
<evidence type="ECO:0000256" key="1">
    <source>
        <dbReference type="ARBA" id="ARBA00009369"/>
    </source>
</evidence>
<proteinExistence type="inferred from homology"/>
<organism evidence="8 9">
    <name type="scientific">Candidatus Kerfeldbacteria bacterium CG08_land_8_20_14_0_20_43_14</name>
    <dbReference type="NCBI Taxonomy" id="2014246"/>
    <lineage>
        <taxon>Bacteria</taxon>
        <taxon>Candidatus Kerfeldiibacteriota</taxon>
    </lineage>
</organism>
<comment type="similarity">
    <text evidence="1 5">Belongs to the MreC family.</text>
</comment>
<dbReference type="Pfam" id="PF04085">
    <property type="entry name" value="MreC"/>
    <property type="match status" value="1"/>
</dbReference>
<dbReference type="Proteomes" id="UP000236845">
    <property type="component" value="Unassembled WGS sequence"/>
</dbReference>
<evidence type="ECO:0000256" key="5">
    <source>
        <dbReference type="PIRNR" id="PIRNR038471"/>
    </source>
</evidence>
<protein>
    <recommendedName>
        <fullName evidence="2 5">Cell shape-determining protein MreC</fullName>
    </recommendedName>
    <alternativeName>
        <fullName evidence="4 5">Cell shape protein MreC</fullName>
    </alternativeName>
</protein>